<feature type="compositionally biased region" description="Low complexity" evidence="4">
    <location>
        <begin position="986"/>
        <end position="998"/>
    </location>
</feature>
<feature type="compositionally biased region" description="Low complexity" evidence="4">
    <location>
        <begin position="460"/>
        <end position="484"/>
    </location>
</feature>
<feature type="region of interest" description="Disordered" evidence="4">
    <location>
        <begin position="978"/>
        <end position="1003"/>
    </location>
</feature>
<protein>
    <recommendedName>
        <fullName evidence="5">Zn(2)-C6 fungal-type domain-containing protein</fullName>
    </recommendedName>
</protein>
<dbReference type="EMBL" id="LWDD02000017">
    <property type="protein sequence ID" value="KAE8265339.1"/>
    <property type="molecule type" value="Genomic_DNA"/>
</dbReference>
<dbReference type="CDD" id="cd00067">
    <property type="entry name" value="GAL4"/>
    <property type="match status" value="1"/>
</dbReference>
<dbReference type="Gene3D" id="4.10.240.10">
    <property type="entry name" value="Zn(2)-C6 fungal-type DNA-binding domain"/>
    <property type="match status" value="1"/>
</dbReference>
<feature type="compositionally biased region" description="Low complexity" evidence="4">
    <location>
        <begin position="24"/>
        <end position="55"/>
    </location>
</feature>
<dbReference type="InterPro" id="IPR007219">
    <property type="entry name" value="XnlR_reg_dom"/>
</dbReference>
<dbReference type="SUPFAM" id="SSF57701">
    <property type="entry name" value="Zn2/Cys6 DNA-binding domain"/>
    <property type="match status" value="1"/>
</dbReference>
<name>A0A177VD85_9BASI</name>
<dbReference type="EMBL" id="CAJHJG010000364">
    <property type="protein sequence ID" value="CAD6901709.1"/>
    <property type="molecule type" value="Genomic_DNA"/>
</dbReference>
<evidence type="ECO:0000313" key="7">
    <source>
        <dbReference type="EMBL" id="KAE8265339.1"/>
    </source>
</evidence>
<evidence type="ECO:0000313" key="9">
    <source>
        <dbReference type="Proteomes" id="UP000836402"/>
    </source>
</evidence>
<evidence type="ECO:0000313" key="8">
    <source>
        <dbReference type="Proteomes" id="UP000077671"/>
    </source>
</evidence>
<feature type="region of interest" description="Disordered" evidence="4">
    <location>
        <begin position="1"/>
        <end position="55"/>
    </location>
</feature>
<keyword evidence="9" id="KW-1185">Reference proteome</keyword>
<dbReference type="InterPro" id="IPR050613">
    <property type="entry name" value="Sec_Metabolite_Reg"/>
</dbReference>
<dbReference type="Proteomes" id="UP000077671">
    <property type="component" value="Unassembled WGS sequence"/>
</dbReference>
<dbReference type="InterPro" id="IPR001138">
    <property type="entry name" value="Zn2Cys6_DnaBD"/>
</dbReference>
<feature type="compositionally biased region" description="Polar residues" evidence="4">
    <location>
        <begin position="271"/>
        <end position="287"/>
    </location>
</feature>
<comment type="caution">
    <text evidence="7">The sequence shown here is derived from an EMBL/GenBank/DDBJ whole genome shotgun (WGS) entry which is preliminary data.</text>
</comment>
<feature type="domain" description="Zn(2)-C6 fungal-type" evidence="5">
    <location>
        <begin position="82"/>
        <end position="113"/>
    </location>
</feature>
<feature type="compositionally biased region" description="Low complexity" evidence="4">
    <location>
        <begin position="218"/>
        <end position="261"/>
    </location>
</feature>
<evidence type="ECO:0000256" key="3">
    <source>
        <dbReference type="ARBA" id="ARBA00023242"/>
    </source>
</evidence>
<dbReference type="GO" id="GO:0006351">
    <property type="term" value="P:DNA-templated transcription"/>
    <property type="evidence" value="ECO:0007669"/>
    <property type="project" value="InterPro"/>
</dbReference>
<dbReference type="PROSITE" id="PS00463">
    <property type="entry name" value="ZN2_CY6_FUNGAL_1"/>
    <property type="match status" value="1"/>
</dbReference>
<dbReference type="Pfam" id="PF04082">
    <property type="entry name" value="Fungal_trans"/>
    <property type="match status" value="1"/>
</dbReference>
<dbReference type="Proteomes" id="UP000836402">
    <property type="component" value="Unassembled WGS sequence"/>
</dbReference>
<feature type="compositionally biased region" description="Polar residues" evidence="4">
    <location>
        <begin position="939"/>
        <end position="956"/>
    </location>
</feature>
<dbReference type="SMART" id="SM00066">
    <property type="entry name" value="GAL4"/>
    <property type="match status" value="1"/>
</dbReference>
<organism evidence="7 8">
    <name type="scientific">Tilletia caries</name>
    <name type="common">wheat bunt fungus</name>
    <dbReference type="NCBI Taxonomy" id="13290"/>
    <lineage>
        <taxon>Eukaryota</taxon>
        <taxon>Fungi</taxon>
        <taxon>Dikarya</taxon>
        <taxon>Basidiomycota</taxon>
        <taxon>Ustilaginomycotina</taxon>
        <taxon>Exobasidiomycetes</taxon>
        <taxon>Tilletiales</taxon>
        <taxon>Tilletiaceae</taxon>
        <taxon>Tilletia</taxon>
    </lineage>
</organism>
<accession>A0A177VD85</accession>
<comment type="subcellular location">
    <subcellularLocation>
        <location evidence="1">Nucleus</location>
    </subcellularLocation>
</comment>
<proteinExistence type="predicted"/>
<dbReference type="GO" id="GO:0000981">
    <property type="term" value="F:DNA-binding transcription factor activity, RNA polymerase II-specific"/>
    <property type="evidence" value="ECO:0007669"/>
    <property type="project" value="InterPro"/>
</dbReference>
<feature type="compositionally biased region" description="Low complexity" evidence="4">
    <location>
        <begin position="928"/>
        <end position="938"/>
    </location>
</feature>
<feature type="region of interest" description="Disordered" evidence="4">
    <location>
        <begin position="430"/>
        <end position="500"/>
    </location>
</feature>
<dbReference type="PANTHER" id="PTHR31001">
    <property type="entry name" value="UNCHARACTERIZED TRANSCRIPTIONAL REGULATORY PROTEIN"/>
    <property type="match status" value="1"/>
</dbReference>
<evidence type="ECO:0000313" key="6">
    <source>
        <dbReference type="EMBL" id="CAD6901709.1"/>
    </source>
</evidence>
<dbReference type="GO" id="GO:0003677">
    <property type="term" value="F:DNA binding"/>
    <property type="evidence" value="ECO:0007669"/>
    <property type="project" value="InterPro"/>
</dbReference>
<keyword evidence="2" id="KW-0479">Metal-binding</keyword>
<sequence>MGDRGSLANRNGPGEVSGARSRRYSPFSTNTSNYTTPSSSMMPASSSTAESSSAQTLTAAFMHPDPAWSSKTPRRRNRAVLSCLKCHQRRVKCDRKQPCTACVRYGAPEDCKVPDNPKAQQQRQHRVNSLGSSGSDDNPMDEQQFGNEDNVHGPSRLLHYHGAAGAVAGPGVGSTLLGPHHNHAAMHGQDGHVTSISGACDSASGVVSPTVSPPIPHQNQLPQSSSAQLSAAFPRGATSINSGSSSSSAGRASAGPAHSSAVGASQALGRSPNSQGATQPKRSYTTHRSADVLTRFISEYEGHLGSGPASRNERIPKSYSQEHVEEIWSFCENLPSRNLDILVGSYLNDVDWMYQIVDADAVSYRLLPDLISRILNPRVDYAARPQEWASALRWGDMTRLSLLGGMILGSVQATGETVLKLTFKQAAGPISTAGSSGNNSSAFSTGSNRDRGLLGEASSHDSSLSSAQSAMTGSSSASNSRSSARLTPQPRTAPSVKAEVLSPLEGQVQRLVHLATMVEGPSPDLVKARMVLLNFIKNEARLAEPEAHQFLEETVEVTMEADMHKDPGSLQISDDDKEDHRRLFYNLYAFDRFAALFFGKRPSFPEEEITTELPQERWVINGKEYLYTFLLLKGRLAKIVTGIALAALEVPVDGDKISDLEVQLQEFSKTTQGTPFHPSLPQIPPELSRFHTLDRQRHLYLICFHSVREALHRLAFFQGPMISAQHAEYSREACAQAAVVLLETQRSLRIRIFSTGDLCCFYIPFFNLEPAVTLVISAILVLQSEPAQHEADYMRNLPMKKAKVDYYMQWAQHALDLLRSMPKDIAVATQGSFMLSRVLRKAAIIVEHVTRPPSPGGGQHNRPPIASLERTSAWMQDLFCDEHGQRMKMPYLTAPPRPPPFARTASRPETFHELQRSDQSFSAFDPESSNVSSANLSSFPGSSIANSSSTFNTAGPSSSLESLNSASQAMQLSSNTYMALAPMGPPTSTLPSPTNSGTHISAPMNSMAPLSSIPMPAGGSTYAPPMSNTVMTVNNLISSDGVGGSTNITHPNMAAATFTSVPLNLSSAGGSGDGPSLAQMGLGFFDTLFDARNQFAPLDPTALAPQADGTAMAATVPLPASSGGSSGPMPPAEAVVASLGLEAYMNSWLTAIQNDGQAA</sequence>
<feature type="compositionally biased region" description="Low complexity" evidence="4">
    <location>
        <begin position="431"/>
        <end position="447"/>
    </location>
</feature>
<dbReference type="Pfam" id="PF00172">
    <property type="entry name" value="Zn_clus"/>
    <property type="match status" value="1"/>
</dbReference>
<keyword evidence="3" id="KW-0539">Nucleus</keyword>
<feature type="region of interest" description="Disordered" evidence="4">
    <location>
        <begin position="891"/>
        <end position="965"/>
    </location>
</feature>
<evidence type="ECO:0000256" key="4">
    <source>
        <dbReference type="SAM" id="MobiDB-lite"/>
    </source>
</evidence>
<dbReference type="PANTHER" id="PTHR31001:SF88">
    <property type="entry name" value="TRANSCRIPTION FACTOR PDR3"/>
    <property type="match status" value="1"/>
</dbReference>
<dbReference type="GO" id="GO:0005634">
    <property type="term" value="C:nucleus"/>
    <property type="evidence" value="ECO:0007669"/>
    <property type="project" value="UniProtKB-SubCell"/>
</dbReference>
<dbReference type="GO" id="GO:0008270">
    <property type="term" value="F:zinc ion binding"/>
    <property type="evidence" value="ECO:0007669"/>
    <property type="project" value="InterPro"/>
</dbReference>
<gene>
    <name evidence="7" type="ORF">A4X03_0g330</name>
    <name evidence="6" type="ORF">JKIAZH3_G6399</name>
</gene>
<dbReference type="InterPro" id="IPR036864">
    <property type="entry name" value="Zn2-C6_fun-type_DNA-bd_sf"/>
</dbReference>
<feature type="compositionally biased region" description="Polar residues" evidence="4">
    <location>
        <begin position="118"/>
        <end position="136"/>
    </location>
</feature>
<dbReference type="CDD" id="cd12148">
    <property type="entry name" value="fungal_TF_MHR"/>
    <property type="match status" value="1"/>
</dbReference>
<reference evidence="7" key="1">
    <citation type="submission" date="2016-04" db="EMBL/GenBank/DDBJ databases">
        <authorList>
            <person name="Nguyen H.D."/>
            <person name="Kesanakurti P."/>
            <person name="Cullis J."/>
            <person name="Levesque C.A."/>
            <person name="Hambleton S."/>
        </authorList>
    </citation>
    <scope>NUCLEOTIDE SEQUENCE</scope>
    <source>
        <strain evidence="7">DAOMC 238032</strain>
    </source>
</reference>
<reference evidence="7" key="2">
    <citation type="journal article" date="2019" name="IMA Fungus">
        <title>Genome sequencing and comparison of five Tilletia species to identify candidate genes for the detection of regulated species infecting wheat.</title>
        <authorList>
            <person name="Nguyen H.D.T."/>
            <person name="Sultana T."/>
            <person name="Kesanakurti P."/>
            <person name="Hambleton S."/>
        </authorList>
    </citation>
    <scope>NUCLEOTIDE SEQUENCE</scope>
    <source>
        <strain evidence="7">DAOMC 238032</strain>
    </source>
</reference>
<evidence type="ECO:0000256" key="1">
    <source>
        <dbReference type="ARBA" id="ARBA00004123"/>
    </source>
</evidence>
<evidence type="ECO:0000256" key="2">
    <source>
        <dbReference type="ARBA" id="ARBA00022723"/>
    </source>
</evidence>
<dbReference type="PROSITE" id="PS50048">
    <property type="entry name" value="ZN2_CY6_FUNGAL_2"/>
    <property type="match status" value="1"/>
</dbReference>
<reference evidence="6" key="3">
    <citation type="submission" date="2020-10" db="EMBL/GenBank/DDBJ databases">
        <authorList>
            <person name="Sedaghatjoo S."/>
        </authorList>
    </citation>
    <scope>NUCLEOTIDE SEQUENCE</scope>
    <source>
        <strain evidence="6">AZH3</strain>
    </source>
</reference>
<dbReference type="AlphaFoldDB" id="A0A177VD85"/>
<feature type="region of interest" description="Disordered" evidence="4">
    <location>
        <begin position="174"/>
        <end position="288"/>
    </location>
</feature>
<evidence type="ECO:0000259" key="5">
    <source>
        <dbReference type="PROSITE" id="PS50048"/>
    </source>
</evidence>
<feature type="region of interest" description="Disordered" evidence="4">
    <location>
        <begin position="110"/>
        <end position="156"/>
    </location>
</feature>